<dbReference type="KEGG" id="dya:Dyak_GE27312"/>
<keyword evidence="3" id="KW-0862">Zinc</keyword>
<dbReference type="CDD" id="cd02338">
    <property type="entry name" value="ZZ_PCMF_like"/>
    <property type="match status" value="1"/>
</dbReference>
<dbReference type="Pfam" id="PF00569">
    <property type="entry name" value="ZZ"/>
    <property type="match status" value="1"/>
</dbReference>
<gene>
    <name evidence="7" type="primary">Dyak\GE27312</name>
    <name evidence="7" type="synonym">GE27312</name>
    <name evidence="7" type="ORF">Dyak_GE27312</name>
</gene>
<feature type="region of interest" description="Disordered" evidence="5">
    <location>
        <begin position="477"/>
        <end position="580"/>
    </location>
</feature>
<name>A0A0R1DJM2_DROYA</name>
<dbReference type="PROSITE" id="PS50135">
    <property type="entry name" value="ZF_ZZ_2"/>
    <property type="match status" value="1"/>
</dbReference>
<evidence type="ECO:0000256" key="2">
    <source>
        <dbReference type="ARBA" id="ARBA00022771"/>
    </source>
</evidence>
<dbReference type="InterPro" id="IPR043145">
    <property type="entry name" value="Znf_ZZ_sf"/>
</dbReference>
<protein>
    <recommendedName>
        <fullName evidence="6">ZZ-type domain-containing protein</fullName>
    </recommendedName>
</protein>
<dbReference type="EMBL" id="CM000157">
    <property type="protein sequence ID" value="KRJ97493.1"/>
    <property type="molecule type" value="Genomic_DNA"/>
</dbReference>
<evidence type="ECO:0000259" key="6">
    <source>
        <dbReference type="PROSITE" id="PS50135"/>
    </source>
</evidence>
<dbReference type="InterPro" id="IPR000433">
    <property type="entry name" value="Znf_ZZ"/>
</dbReference>
<evidence type="ECO:0000313" key="7">
    <source>
        <dbReference type="EMBL" id="KRJ97493.1"/>
    </source>
</evidence>
<dbReference type="PROSITE" id="PS01357">
    <property type="entry name" value="ZF_ZZ_1"/>
    <property type="match status" value="1"/>
</dbReference>
<feature type="compositionally biased region" description="Low complexity" evidence="5">
    <location>
        <begin position="148"/>
        <end position="162"/>
    </location>
</feature>
<evidence type="ECO:0000256" key="5">
    <source>
        <dbReference type="SAM" id="MobiDB-lite"/>
    </source>
</evidence>
<dbReference type="GO" id="GO:0008270">
    <property type="term" value="F:zinc ion binding"/>
    <property type="evidence" value="ECO:0007669"/>
    <property type="project" value="UniProtKB-KW"/>
</dbReference>
<reference evidence="7 8" key="2">
    <citation type="journal article" date="2007" name="PLoS Biol.">
        <title>Principles of genome evolution in the Drosophila melanogaster species group.</title>
        <authorList>
            <person name="Ranz J.M."/>
            <person name="Maurin D."/>
            <person name="Chan Y.S."/>
            <person name="von Grotthuss M."/>
            <person name="Hillier L.W."/>
            <person name="Roote J."/>
            <person name="Ashburner M."/>
            <person name="Bergman C.M."/>
        </authorList>
    </citation>
    <scope>NUCLEOTIDE SEQUENCE [LARGE SCALE GENOMIC DNA]</scope>
    <source>
        <strain evidence="8">Tai18E2 / Tucson 14021-0261.01</strain>
    </source>
</reference>
<evidence type="ECO:0000313" key="8">
    <source>
        <dbReference type="Proteomes" id="UP000002282"/>
    </source>
</evidence>
<evidence type="ECO:0000256" key="1">
    <source>
        <dbReference type="ARBA" id="ARBA00022723"/>
    </source>
</evidence>
<keyword evidence="2 4" id="KW-0863">Zinc-finger</keyword>
<evidence type="ECO:0000256" key="3">
    <source>
        <dbReference type="ARBA" id="ARBA00022833"/>
    </source>
</evidence>
<keyword evidence="1" id="KW-0479">Metal-binding</keyword>
<evidence type="ECO:0000256" key="4">
    <source>
        <dbReference type="PROSITE-ProRule" id="PRU00228"/>
    </source>
</evidence>
<sequence length="580" mass="63678">MADLMRYPPERHYGFRCRNCSKSEFLGRRYSCWFCADYHVCGECYDANRLPEAPQHLYYHPLSVYYTYAEYQLYFGGEPFYGDHKVAQSYKCALCDERGLSTANLYKHLLQSHRTHRDHKAYLTLVNAIYLADSTMGQSLLQASGPTPSVRAPNSASARAPPGGNSSRNEQRPQQLFEAAFNLAMMVLQLDTMDSTASDFPDRCHEILQQSEALLVQHSNSRLPDIEAIESYVRVIEDQVVASMADRRRRLGGSSGSHRPVRFGAIGSASNAAPAIGMRAATPVLVDRQTAMPRRQTTRRTGEPLGMVLQSAVAAASGSGKAGSVVAKHRQVSTQVKTQGCQATKKIPAVIVSPLKDKRFLCAKLLGDEKAKGQKWETNSLKASFIEAIFCSMLADEELIRLPSGLPWPVNFLTVTQGMSNAVEPSGNLKPNGEVLLYPVKPVELMEKFYRGFANYKTWMGNQNVPAEMTADRRAIEGSVEGSSSPDLNDIPYADSGSDDLESGNSNQSVNEAVDASGAPEEKASELPVEENDEDLDGLEEEEESCEDENGDEGEEASGSEFSESAVMAGGLIDMVMQEE</sequence>
<reference evidence="7 8" key="1">
    <citation type="journal article" date="2007" name="Nature">
        <title>Evolution of genes and genomes on the Drosophila phylogeny.</title>
        <authorList>
            <consortium name="Drosophila 12 Genomes Consortium"/>
            <person name="Clark A.G."/>
            <person name="Eisen M.B."/>
            <person name="Smith D.R."/>
            <person name="Bergman C.M."/>
            <person name="Oliver B."/>
            <person name="Markow T.A."/>
            <person name="Kaufman T.C."/>
            <person name="Kellis M."/>
            <person name="Gelbart W."/>
            <person name="Iyer V.N."/>
            <person name="Pollard D.A."/>
            <person name="Sackton T.B."/>
            <person name="Larracuente A.M."/>
            <person name="Singh N.D."/>
            <person name="Abad J.P."/>
            <person name="Abt D.N."/>
            <person name="Adryan B."/>
            <person name="Aguade M."/>
            <person name="Akashi H."/>
            <person name="Anderson W.W."/>
            <person name="Aquadro C.F."/>
            <person name="Ardell D.H."/>
            <person name="Arguello R."/>
            <person name="Artieri C.G."/>
            <person name="Barbash D.A."/>
            <person name="Barker D."/>
            <person name="Barsanti P."/>
            <person name="Batterham P."/>
            <person name="Batzoglou S."/>
            <person name="Begun D."/>
            <person name="Bhutkar A."/>
            <person name="Blanco E."/>
            <person name="Bosak S.A."/>
            <person name="Bradley R.K."/>
            <person name="Brand A.D."/>
            <person name="Brent M.R."/>
            <person name="Brooks A.N."/>
            <person name="Brown R.H."/>
            <person name="Butlin R.K."/>
            <person name="Caggese C."/>
            <person name="Calvi B.R."/>
            <person name="Bernardo de Carvalho A."/>
            <person name="Caspi A."/>
            <person name="Castrezana S."/>
            <person name="Celniker S.E."/>
            <person name="Chang J.L."/>
            <person name="Chapple C."/>
            <person name="Chatterji S."/>
            <person name="Chinwalla A."/>
            <person name="Civetta A."/>
            <person name="Clifton S.W."/>
            <person name="Comeron J.M."/>
            <person name="Costello J.C."/>
            <person name="Coyne J.A."/>
            <person name="Daub J."/>
            <person name="David R.G."/>
            <person name="Delcher A.L."/>
            <person name="Delehaunty K."/>
            <person name="Do C.B."/>
            <person name="Ebling H."/>
            <person name="Edwards K."/>
            <person name="Eickbush T."/>
            <person name="Evans J.D."/>
            <person name="Filipski A."/>
            <person name="Findeiss S."/>
            <person name="Freyhult E."/>
            <person name="Fulton L."/>
            <person name="Fulton R."/>
            <person name="Garcia A.C."/>
            <person name="Gardiner A."/>
            <person name="Garfield D.A."/>
            <person name="Garvin B.E."/>
            <person name="Gibson G."/>
            <person name="Gilbert D."/>
            <person name="Gnerre S."/>
            <person name="Godfrey J."/>
            <person name="Good R."/>
            <person name="Gotea V."/>
            <person name="Gravely B."/>
            <person name="Greenberg A.J."/>
            <person name="Griffiths-Jones S."/>
            <person name="Gross S."/>
            <person name="Guigo R."/>
            <person name="Gustafson E.A."/>
            <person name="Haerty W."/>
            <person name="Hahn M.W."/>
            <person name="Halligan D.L."/>
            <person name="Halpern A.L."/>
            <person name="Halter G.M."/>
            <person name="Han M.V."/>
            <person name="Heger A."/>
            <person name="Hillier L."/>
            <person name="Hinrichs A.S."/>
            <person name="Holmes I."/>
            <person name="Hoskins R.A."/>
            <person name="Hubisz M.J."/>
            <person name="Hultmark D."/>
            <person name="Huntley M.A."/>
            <person name="Jaffe D.B."/>
            <person name="Jagadeeshan S."/>
            <person name="Jeck W.R."/>
            <person name="Johnson J."/>
            <person name="Jones C.D."/>
            <person name="Jordan W.C."/>
            <person name="Karpen G.H."/>
            <person name="Kataoka E."/>
            <person name="Keightley P.D."/>
            <person name="Kheradpour P."/>
            <person name="Kirkness E.F."/>
            <person name="Koerich L.B."/>
            <person name="Kristiansen K."/>
            <person name="Kudrna D."/>
            <person name="Kulathinal R.J."/>
            <person name="Kumar S."/>
            <person name="Kwok R."/>
            <person name="Lander E."/>
            <person name="Langley C.H."/>
            <person name="Lapoint R."/>
            <person name="Lazzaro B.P."/>
            <person name="Lee S.J."/>
            <person name="Levesque L."/>
            <person name="Li R."/>
            <person name="Lin C.F."/>
            <person name="Lin M.F."/>
            <person name="Lindblad-Toh K."/>
            <person name="Llopart A."/>
            <person name="Long M."/>
            <person name="Low L."/>
            <person name="Lozovsky E."/>
            <person name="Lu J."/>
            <person name="Luo M."/>
            <person name="Machado C.A."/>
            <person name="Makalowski W."/>
            <person name="Marzo M."/>
            <person name="Matsuda M."/>
            <person name="Matzkin L."/>
            <person name="McAllister B."/>
            <person name="McBride C.S."/>
            <person name="McKernan B."/>
            <person name="McKernan K."/>
            <person name="Mendez-Lago M."/>
            <person name="Minx P."/>
            <person name="Mollenhauer M.U."/>
            <person name="Montooth K."/>
            <person name="Mount S.M."/>
            <person name="Mu X."/>
            <person name="Myers E."/>
            <person name="Negre B."/>
            <person name="Newfeld S."/>
            <person name="Nielsen R."/>
            <person name="Noor M.A."/>
            <person name="O'Grady P."/>
            <person name="Pachter L."/>
            <person name="Papaceit M."/>
            <person name="Parisi M.J."/>
            <person name="Parisi M."/>
            <person name="Parts L."/>
            <person name="Pedersen J.S."/>
            <person name="Pesole G."/>
            <person name="Phillippy A.M."/>
            <person name="Ponting C.P."/>
            <person name="Pop M."/>
            <person name="Porcelli D."/>
            <person name="Powell J.R."/>
            <person name="Prohaska S."/>
            <person name="Pruitt K."/>
            <person name="Puig M."/>
            <person name="Quesneville H."/>
            <person name="Ram K.R."/>
            <person name="Rand D."/>
            <person name="Rasmussen M.D."/>
            <person name="Reed L.K."/>
            <person name="Reenan R."/>
            <person name="Reily A."/>
            <person name="Remington K.A."/>
            <person name="Rieger T.T."/>
            <person name="Ritchie M.G."/>
            <person name="Robin C."/>
            <person name="Rogers Y.H."/>
            <person name="Rohde C."/>
            <person name="Rozas J."/>
            <person name="Rubenfield M.J."/>
            <person name="Ruiz A."/>
            <person name="Russo S."/>
            <person name="Salzberg S.L."/>
            <person name="Sanchez-Gracia A."/>
            <person name="Saranga D.J."/>
            <person name="Sato H."/>
            <person name="Schaeffer S.W."/>
            <person name="Schatz M.C."/>
            <person name="Schlenke T."/>
            <person name="Schwartz R."/>
            <person name="Segarra C."/>
            <person name="Singh R.S."/>
            <person name="Sirot L."/>
            <person name="Sirota M."/>
            <person name="Sisneros N.B."/>
            <person name="Smith C.D."/>
            <person name="Smith T.F."/>
            <person name="Spieth J."/>
            <person name="Stage D.E."/>
            <person name="Stark A."/>
            <person name="Stephan W."/>
            <person name="Strausberg R.L."/>
            <person name="Strempel S."/>
            <person name="Sturgill D."/>
            <person name="Sutton G."/>
            <person name="Sutton G.G."/>
            <person name="Tao W."/>
            <person name="Teichmann S."/>
            <person name="Tobari Y.N."/>
            <person name="Tomimura Y."/>
            <person name="Tsolas J.M."/>
            <person name="Valente V.L."/>
            <person name="Venter E."/>
            <person name="Venter J.C."/>
            <person name="Vicario S."/>
            <person name="Vieira F.G."/>
            <person name="Vilella A.J."/>
            <person name="Villasante A."/>
            <person name="Walenz B."/>
            <person name="Wang J."/>
            <person name="Wasserman M."/>
            <person name="Watts T."/>
            <person name="Wilson D."/>
            <person name="Wilson R.K."/>
            <person name="Wing R.A."/>
            <person name="Wolfner M.F."/>
            <person name="Wong A."/>
            <person name="Wong G.K."/>
            <person name="Wu C.I."/>
            <person name="Wu G."/>
            <person name="Yamamoto D."/>
            <person name="Yang H.P."/>
            <person name="Yang S.P."/>
            <person name="Yorke J.A."/>
            <person name="Yoshida K."/>
            <person name="Zdobnov E."/>
            <person name="Zhang P."/>
            <person name="Zhang Y."/>
            <person name="Zimin A.V."/>
            <person name="Baldwin J."/>
            <person name="Abdouelleil A."/>
            <person name="Abdulkadir J."/>
            <person name="Abebe A."/>
            <person name="Abera B."/>
            <person name="Abreu J."/>
            <person name="Acer S.C."/>
            <person name="Aftuck L."/>
            <person name="Alexander A."/>
            <person name="An P."/>
            <person name="Anderson E."/>
            <person name="Anderson S."/>
            <person name="Arachi H."/>
            <person name="Azer M."/>
            <person name="Bachantsang P."/>
            <person name="Barry A."/>
            <person name="Bayul T."/>
            <person name="Berlin A."/>
            <person name="Bessette D."/>
            <person name="Bloom T."/>
            <person name="Blye J."/>
            <person name="Boguslavskiy L."/>
            <person name="Bonnet C."/>
            <person name="Boukhgalter B."/>
            <person name="Bourzgui I."/>
            <person name="Brown A."/>
            <person name="Cahill P."/>
            <person name="Channer S."/>
            <person name="Cheshatsang Y."/>
            <person name="Chuda L."/>
            <person name="Citroen M."/>
            <person name="Collymore A."/>
            <person name="Cooke P."/>
            <person name="Costello M."/>
            <person name="D'Aco K."/>
            <person name="Daza R."/>
            <person name="De Haan G."/>
            <person name="DeGray S."/>
            <person name="DeMaso C."/>
            <person name="Dhargay N."/>
            <person name="Dooley K."/>
            <person name="Dooley E."/>
            <person name="Doricent M."/>
            <person name="Dorje P."/>
            <person name="Dorjee K."/>
            <person name="Dupes A."/>
            <person name="Elong R."/>
            <person name="Falk J."/>
            <person name="Farina A."/>
            <person name="Faro S."/>
            <person name="Ferguson D."/>
            <person name="Fisher S."/>
            <person name="Foley C.D."/>
            <person name="Franke A."/>
            <person name="Friedrich D."/>
            <person name="Gadbois L."/>
            <person name="Gearin G."/>
            <person name="Gearin C.R."/>
            <person name="Giannoukos G."/>
            <person name="Goode T."/>
            <person name="Graham J."/>
            <person name="Grandbois E."/>
            <person name="Grewal S."/>
            <person name="Gyaltsen K."/>
            <person name="Hafez N."/>
            <person name="Hagos B."/>
            <person name="Hall J."/>
            <person name="Henson C."/>
            <person name="Hollinger A."/>
            <person name="Honan T."/>
            <person name="Huard M.D."/>
            <person name="Hughes L."/>
            <person name="Hurhula B."/>
            <person name="Husby M.E."/>
            <person name="Kamat A."/>
            <person name="Kanga B."/>
            <person name="Kashin S."/>
            <person name="Khazanovich D."/>
            <person name="Kisner P."/>
            <person name="Lance K."/>
            <person name="Lara M."/>
            <person name="Lee W."/>
            <person name="Lennon N."/>
            <person name="Letendre F."/>
            <person name="LeVine R."/>
            <person name="Lipovsky A."/>
            <person name="Liu X."/>
            <person name="Liu J."/>
            <person name="Liu S."/>
            <person name="Lokyitsang T."/>
            <person name="Lokyitsang Y."/>
            <person name="Lubonja R."/>
            <person name="Lui A."/>
            <person name="MacDonald P."/>
            <person name="Magnisalis V."/>
            <person name="Maru K."/>
            <person name="Matthews C."/>
            <person name="McCusker W."/>
            <person name="McDonough S."/>
            <person name="Mehta T."/>
            <person name="Meldrim J."/>
            <person name="Meneus L."/>
            <person name="Mihai O."/>
            <person name="Mihalev A."/>
            <person name="Mihova T."/>
            <person name="Mittelman R."/>
            <person name="Mlenga V."/>
            <person name="Montmayeur A."/>
            <person name="Mulrain L."/>
            <person name="Navidi A."/>
            <person name="Naylor J."/>
            <person name="Negash T."/>
            <person name="Nguyen T."/>
            <person name="Nguyen N."/>
            <person name="Nicol R."/>
            <person name="Norbu C."/>
            <person name="Norbu N."/>
            <person name="Novod N."/>
            <person name="O'Neill B."/>
            <person name="Osman S."/>
            <person name="Markiewicz E."/>
            <person name="Oyono O.L."/>
            <person name="Patti C."/>
            <person name="Phunkhang P."/>
            <person name="Pierre F."/>
            <person name="Priest M."/>
            <person name="Raghuraman S."/>
            <person name="Rege F."/>
            <person name="Reyes R."/>
            <person name="Rise C."/>
            <person name="Rogov P."/>
            <person name="Ross K."/>
            <person name="Ryan E."/>
            <person name="Settipalli S."/>
            <person name="Shea T."/>
            <person name="Sherpa N."/>
            <person name="Shi L."/>
            <person name="Shih D."/>
            <person name="Sparrow T."/>
            <person name="Spaulding J."/>
            <person name="Stalker J."/>
            <person name="Stange-Thomann N."/>
            <person name="Stavropoulos S."/>
            <person name="Stone C."/>
            <person name="Strader C."/>
            <person name="Tesfaye S."/>
            <person name="Thomson T."/>
            <person name="Thoulutsang Y."/>
            <person name="Thoulutsang D."/>
            <person name="Topham K."/>
            <person name="Topping I."/>
            <person name="Tsamla T."/>
            <person name="Vassiliev H."/>
            <person name="Vo A."/>
            <person name="Wangchuk T."/>
            <person name="Wangdi T."/>
            <person name="Weiand M."/>
            <person name="Wilkinson J."/>
            <person name="Wilson A."/>
            <person name="Yadav S."/>
            <person name="Young G."/>
            <person name="Yu Q."/>
            <person name="Zembek L."/>
            <person name="Zhong D."/>
            <person name="Zimmer A."/>
            <person name="Zwirko Z."/>
            <person name="Jaffe D.B."/>
            <person name="Alvarez P."/>
            <person name="Brockman W."/>
            <person name="Butler J."/>
            <person name="Chin C."/>
            <person name="Gnerre S."/>
            <person name="Grabherr M."/>
            <person name="Kleber M."/>
            <person name="Mauceli E."/>
            <person name="MacCallum I."/>
        </authorList>
    </citation>
    <scope>NUCLEOTIDE SEQUENCE [LARGE SCALE GENOMIC DNA]</scope>
    <source>
        <strain evidence="8">Tai18E2 / Tucson 14021-0261.01</strain>
    </source>
</reference>
<keyword evidence="8" id="KW-1185">Reference proteome</keyword>
<dbReference type="Proteomes" id="UP000002282">
    <property type="component" value="Chromosome 2L"/>
</dbReference>
<accession>A0A0R1DJM2</accession>
<dbReference type="AlphaFoldDB" id="A0A0R1DJM2"/>
<proteinExistence type="predicted"/>
<organism evidence="7 8">
    <name type="scientific">Drosophila yakuba</name>
    <name type="common">Fruit fly</name>
    <dbReference type="NCBI Taxonomy" id="7245"/>
    <lineage>
        <taxon>Eukaryota</taxon>
        <taxon>Metazoa</taxon>
        <taxon>Ecdysozoa</taxon>
        <taxon>Arthropoda</taxon>
        <taxon>Hexapoda</taxon>
        <taxon>Insecta</taxon>
        <taxon>Pterygota</taxon>
        <taxon>Neoptera</taxon>
        <taxon>Endopterygota</taxon>
        <taxon>Diptera</taxon>
        <taxon>Brachycera</taxon>
        <taxon>Muscomorpha</taxon>
        <taxon>Ephydroidea</taxon>
        <taxon>Drosophilidae</taxon>
        <taxon>Drosophila</taxon>
        <taxon>Sophophora</taxon>
    </lineage>
</organism>
<feature type="domain" description="ZZ-type" evidence="6">
    <location>
        <begin position="12"/>
        <end position="70"/>
    </location>
</feature>
<dbReference type="OrthoDB" id="7873042at2759"/>
<dbReference type="SUPFAM" id="SSF57850">
    <property type="entry name" value="RING/U-box"/>
    <property type="match status" value="1"/>
</dbReference>
<feature type="compositionally biased region" description="Acidic residues" evidence="5">
    <location>
        <begin position="528"/>
        <end position="558"/>
    </location>
</feature>
<feature type="region of interest" description="Disordered" evidence="5">
    <location>
        <begin position="142"/>
        <end position="171"/>
    </location>
</feature>
<dbReference type="Gene3D" id="3.30.60.90">
    <property type="match status" value="1"/>
</dbReference>